<evidence type="ECO:0000313" key="2">
    <source>
        <dbReference type="EMBL" id="CAB3253949.1"/>
    </source>
</evidence>
<organism evidence="1 3">
    <name type="scientific">Arctia plantaginis</name>
    <name type="common">Wood tiger moth</name>
    <name type="synonym">Phalaena plantaginis</name>
    <dbReference type="NCBI Taxonomy" id="874455"/>
    <lineage>
        <taxon>Eukaryota</taxon>
        <taxon>Metazoa</taxon>
        <taxon>Ecdysozoa</taxon>
        <taxon>Arthropoda</taxon>
        <taxon>Hexapoda</taxon>
        <taxon>Insecta</taxon>
        <taxon>Pterygota</taxon>
        <taxon>Neoptera</taxon>
        <taxon>Endopterygota</taxon>
        <taxon>Lepidoptera</taxon>
        <taxon>Glossata</taxon>
        <taxon>Ditrysia</taxon>
        <taxon>Noctuoidea</taxon>
        <taxon>Erebidae</taxon>
        <taxon>Arctiinae</taxon>
        <taxon>Arctia</taxon>
    </lineage>
</organism>
<evidence type="ECO:0000313" key="1">
    <source>
        <dbReference type="EMBL" id="CAB3244165.1"/>
    </source>
</evidence>
<dbReference type="AlphaFoldDB" id="A0A8S1AHR0"/>
<proteinExistence type="predicted"/>
<reference evidence="3 4" key="1">
    <citation type="submission" date="2020-04" db="EMBL/GenBank/DDBJ databases">
        <authorList>
            <person name="Wallbank WR R."/>
            <person name="Pardo Diaz C."/>
            <person name="Kozak K."/>
            <person name="Martin S."/>
            <person name="Jiggins C."/>
            <person name="Moest M."/>
            <person name="Warren A I."/>
            <person name="Byers J.R.P. K."/>
            <person name="Montejo-Kovacevich G."/>
            <person name="Yen C E."/>
        </authorList>
    </citation>
    <scope>NUCLEOTIDE SEQUENCE [LARGE SCALE GENOMIC DNA]</scope>
</reference>
<dbReference type="Proteomes" id="UP000494106">
    <property type="component" value="Unassembled WGS sequence"/>
</dbReference>
<comment type="caution">
    <text evidence="1">The sequence shown here is derived from an EMBL/GenBank/DDBJ whole genome shotgun (WGS) entry which is preliminary data.</text>
</comment>
<accession>A0A8S1AHR0</accession>
<protein>
    <submittedName>
        <fullName evidence="1">Uncharacterized protein</fullName>
    </submittedName>
</protein>
<evidence type="ECO:0000313" key="3">
    <source>
        <dbReference type="Proteomes" id="UP000494106"/>
    </source>
</evidence>
<name>A0A8S1AHR0_ARCPL</name>
<sequence>MYVKKDLIQIVKQLIRDAGGSYHRVNPSAAAVVLLEGCIRSPGCFARTAQAANHWKRSPNDATSKR</sequence>
<dbReference type="EMBL" id="CADEBC010000520">
    <property type="protein sequence ID" value="CAB3244165.1"/>
    <property type="molecule type" value="Genomic_DNA"/>
</dbReference>
<dbReference type="Proteomes" id="UP000494256">
    <property type="component" value="Unassembled WGS sequence"/>
</dbReference>
<keyword evidence="3" id="KW-1185">Reference proteome</keyword>
<dbReference type="EMBL" id="CADEBD010000393">
    <property type="protein sequence ID" value="CAB3253949.1"/>
    <property type="molecule type" value="Genomic_DNA"/>
</dbReference>
<evidence type="ECO:0000313" key="4">
    <source>
        <dbReference type="Proteomes" id="UP000494256"/>
    </source>
</evidence>
<gene>
    <name evidence="2" type="ORF">APLA_LOCUS14505</name>
    <name evidence="1" type="ORF">APLA_LOCUS9835</name>
</gene>